<evidence type="ECO:0008006" key="4">
    <source>
        <dbReference type="Google" id="ProtNLM"/>
    </source>
</evidence>
<proteinExistence type="predicted"/>
<sequence>MRSHACGHSESLHAVCVISVRLLLSTAENIPFIWKREKKRKTTHLRGKRRGNDTYAHPFHSGQLSK</sequence>
<keyword evidence="2" id="KW-0732">Signal</keyword>
<feature type="compositionally biased region" description="Basic residues" evidence="1">
    <location>
        <begin position="39"/>
        <end position="49"/>
    </location>
</feature>
<feature type="signal peptide" evidence="2">
    <location>
        <begin position="1"/>
        <end position="27"/>
    </location>
</feature>
<dbReference type="AlphaFoldDB" id="A0A0E9WWT2"/>
<evidence type="ECO:0000256" key="1">
    <source>
        <dbReference type="SAM" id="MobiDB-lite"/>
    </source>
</evidence>
<feature type="chain" id="PRO_5002434829" description="Secreted protein" evidence="2">
    <location>
        <begin position="28"/>
        <end position="66"/>
    </location>
</feature>
<reference evidence="3" key="1">
    <citation type="submission" date="2014-11" db="EMBL/GenBank/DDBJ databases">
        <authorList>
            <person name="Amaro Gonzalez C."/>
        </authorList>
    </citation>
    <scope>NUCLEOTIDE SEQUENCE</scope>
</reference>
<dbReference type="EMBL" id="GBXM01013768">
    <property type="protein sequence ID" value="JAH94809.1"/>
    <property type="molecule type" value="Transcribed_RNA"/>
</dbReference>
<protein>
    <recommendedName>
        <fullName evidence="4">Secreted protein</fullName>
    </recommendedName>
</protein>
<accession>A0A0E9WWT2</accession>
<organism evidence="3">
    <name type="scientific">Anguilla anguilla</name>
    <name type="common">European freshwater eel</name>
    <name type="synonym">Muraena anguilla</name>
    <dbReference type="NCBI Taxonomy" id="7936"/>
    <lineage>
        <taxon>Eukaryota</taxon>
        <taxon>Metazoa</taxon>
        <taxon>Chordata</taxon>
        <taxon>Craniata</taxon>
        <taxon>Vertebrata</taxon>
        <taxon>Euteleostomi</taxon>
        <taxon>Actinopterygii</taxon>
        <taxon>Neopterygii</taxon>
        <taxon>Teleostei</taxon>
        <taxon>Anguilliformes</taxon>
        <taxon>Anguillidae</taxon>
        <taxon>Anguilla</taxon>
    </lineage>
</organism>
<evidence type="ECO:0000313" key="3">
    <source>
        <dbReference type="EMBL" id="JAH94809.1"/>
    </source>
</evidence>
<evidence type="ECO:0000256" key="2">
    <source>
        <dbReference type="SAM" id="SignalP"/>
    </source>
</evidence>
<reference evidence="3" key="2">
    <citation type="journal article" date="2015" name="Fish Shellfish Immunol.">
        <title>Early steps in the European eel (Anguilla anguilla)-Vibrio vulnificus interaction in the gills: Role of the RtxA13 toxin.</title>
        <authorList>
            <person name="Callol A."/>
            <person name="Pajuelo D."/>
            <person name="Ebbesson L."/>
            <person name="Teles M."/>
            <person name="MacKenzie S."/>
            <person name="Amaro C."/>
        </authorList>
    </citation>
    <scope>NUCLEOTIDE SEQUENCE</scope>
</reference>
<feature type="region of interest" description="Disordered" evidence="1">
    <location>
        <begin position="39"/>
        <end position="66"/>
    </location>
</feature>
<name>A0A0E9WWT2_ANGAN</name>